<evidence type="ECO:0008006" key="4">
    <source>
        <dbReference type="Google" id="ProtNLM"/>
    </source>
</evidence>
<dbReference type="AlphaFoldDB" id="A0A8T2R191"/>
<keyword evidence="1" id="KW-0732">Signal</keyword>
<name>A0A8T2R191_CERRI</name>
<dbReference type="EMBL" id="CM035436">
    <property type="protein sequence ID" value="KAH7289333.1"/>
    <property type="molecule type" value="Genomic_DNA"/>
</dbReference>
<reference evidence="2" key="1">
    <citation type="submission" date="2021-08" db="EMBL/GenBank/DDBJ databases">
        <title>WGS assembly of Ceratopteris richardii.</title>
        <authorList>
            <person name="Marchant D.B."/>
            <person name="Chen G."/>
            <person name="Jenkins J."/>
            <person name="Shu S."/>
            <person name="Leebens-Mack J."/>
            <person name="Grimwood J."/>
            <person name="Schmutz J."/>
            <person name="Soltis P."/>
            <person name="Soltis D."/>
            <person name="Chen Z.-H."/>
        </authorList>
    </citation>
    <scope>NUCLEOTIDE SEQUENCE</scope>
    <source>
        <strain evidence="2">Whitten #5841</strain>
        <tissue evidence="2">Leaf</tissue>
    </source>
</reference>
<evidence type="ECO:0000313" key="3">
    <source>
        <dbReference type="Proteomes" id="UP000825935"/>
    </source>
</evidence>
<feature type="chain" id="PRO_5035831348" description="Secreted protein" evidence="1">
    <location>
        <begin position="20"/>
        <end position="82"/>
    </location>
</feature>
<keyword evidence="3" id="KW-1185">Reference proteome</keyword>
<sequence>MTSHWVLFYTNLQVSIVLSLRASSRESVAIFGCPDYVPLATQNKWTSVSCLTSCVFSMYHVLRMSVARVNIWLISNQITSRV</sequence>
<accession>A0A8T2R191</accession>
<dbReference type="Proteomes" id="UP000825935">
    <property type="component" value="Chromosome 31"/>
</dbReference>
<evidence type="ECO:0000313" key="2">
    <source>
        <dbReference type="EMBL" id="KAH7289333.1"/>
    </source>
</evidence>
<evidence type="ECO:0000256" key="1">
    <source>
        <dbReference type="SAM" id="SignalP"/>
    </source>
</evidence>
<comment type="caution">
    <text evidence="2">The sequence shown here is derived from an EMBL/GenBank/DDBJ whole genome shotgun (WGS) entry which is preliminary data.</text>
</comment>
<proteinExistence type="predicted"/>
<gene>
    <name evidence="2" type="ORF">KP509_31G070700</name>
</gene>
<feature type="signal peptide" evidence="1">
    <location>
        <begin position="1"/>
        <end position="19"/>
    </location>
</feature>
<organism evidence="2 3">
    <name type="scientific">Ceratopteris richardii</name>
    <name type="common">Triangle waterfern</name>
    <dbReference type="NCBI Taxonomy" id="49495"/>
    <lineage>
        <taxon>Eukaryota</taxon>
        <taxon>Viridiplantae</taxon>
        <taxon>Streptophyta</taxon>
        <taxon>Embryophyta</taxon>
        <taxon>Tracheophyta</taxon>
        <taxon>Polypodiopsida</taxon>
        <taxon>Polypodiidae</taxon>
        <taxon>Polypodiales</taxon>
        <taxon>Pteridineae</taxon>
        <taxon>Pteridaceae</taxon>
        <taxon>Parkerioideae</taxon>
        <taxon>Ceratopteris</taxon>
    </lineage>
</organism>
<protein>
    <recommendedName>
        <fullName evidence="4">Secreted protein</fullName>
    </recommendedName>
</protein>